<dbReference type="Proteomes" id="UP000656813">
    <property type="component" value="Unassembled WGS sequence"/>
</dbReference>
<protein>
    <submittedName>
        <fullName evidence="1">Phosphoribosyl-ATP pyrophosphohydrolase</fullName>
    </submittedName>
</protein>
<accession>A0A8J2ZRD1</accession>
<reference evidence="1" key="1">
    <citation type="journal article" date="2014" name="Int. J. Syst. Evol. Microbiol.">
        <title>Complete genome sequence of Corynebacterium casei LMG S-19264T (=DSM 44701T), isolated from a smear-ripened cheese.</title>
        <authorList>
            <consortium name="US DOE Joint Genome Institute (JGI-PGF)"/>
            <person name="Walter F."/>
            <person name="Albersmeier A."/>
            <person name="Kalinowski J."/>
            <person name="Ruckert C."/>
        </authorList>
    </citation>
    <scope>NUCLEOTIDE SEQUENCE</scope>
    <source>
        <strain evidence="1">CGMCC 1.12777</strain>
    </source>
</reference>
<dbReference type="SUPFAM" id="SSF101386">
    <property type="entry name" value="all-alpha NTP pyrophosphatases"/>
    <property type="match status" value="1"/>
</dbReference>
<sequence>MPKYNKLVRDRIPEIIAENGQTYHVKKLEEEDYLVELRRKAQEELNEYFESSKTNEAIEELADVLEVIYALGQVHGVEPAELEKIRRLKAERRGRFAKKLFLLDVEEGKA</sequence>
<keyword evidence="2" id="KW-1185">Reference proteome</keyword>
<dbReference type="Pfam" id="PF01503">
    <property type="entry name" value="PRA-PH"/>
    <property type="match status" value="1"/>
</dbReference>
<organism evidence="1 2">
    <name type="scientific">Pullulanibacillus pueri</name>
    <dbReference type="NCBI Taxonomy" id="1437324"/>
    <lineage>
        <taxon>Bacteria</taxon>
        <taxon>Bacillati</taxon>
        <taxon>Bacillota</taxon>
        <taxon>Bacilli</taxon>
        <taxon>Bacillales</taxon>
        <taxon>Sporolactobacillaceae</taxon>
        <taxon>Pullulanibacillus</taxon>
    </lineage>
</organism>
<dbReference type="EMBL" id="BMFV01000001">
    <property type="protein sequence ID" value="GGH73636.1"/>
    <property type="molecule type" value="Genomic_DNA"/>
</dbReference>
<dbReference type="InterPro" id="IPR038735">
    <property type="entry name" value="MSMEG_1276-like_NTP-PPase_dom"/>
</dbReference>
<dbReference type="RefSeq" id="WP_188494996.1">
    <property type="nucleotide sequence ID" value="NZ_BMFV01000001.1"/>
</dbReference>
<evidence type="ECO:0000313" key="2">
    <source>
        <dbReference type="Proteomes" id="UP000656813"/>
    </source>
</evidence>
<evidence type="ECO:0000313" key="1">
    <source>
        <dbReference type="EMBL" id="GGH73636.1"/>
    </source>
</evidence>
<dbReference type="AlphaFoldDB" id="A0A8J2ZRD1"/>
<name>A0A8J2ZRD1_9BACL</name>
<comment type="caution">
    <text evidence="1">The sequence shown here is derived from an EMBL/GenBank/DDBJ whole genome shotgun (WGS) entry which is preliminary data.</text>
</comment>
<reference evidence="1" key="2">
    <citation type="submission" date="2020-09" db="EMBL/GenBank/DDBJ databases">
        <authorList>
            <person name="Sun Q."/>
            <person name="Zhou Y."/>
        </authorList>
    </citation>
    <scope>NUCLEOTIDE SEQUENCE</scope>
    <source>
        <strain evidence="1">CGMCC 1.12777</strain>
    </source>
</reference>
<dbReference type="CDD" id="cd11532">
    <property type="entry name" value="NTP-PPase_COG4997"/>
    <property type="match status" value="1"/>
</dbReference>
<proteinExistence type="predicted"/>
<dbReference type="InterPro" id="IPR021130">
    <property type="entry name" value="PRib-ATP_PPHydrolase-like"/>
</dbReference>
<gene>
    <name evidence="1" type="ORF">GCM10007096_01060</name>
</gene>